<dbReference type="PANTHER" id="PTHR17901">
    <property type="entry name" value="MAGNESIUM-DEPENDENT PHOSPHATASE 1 MDP1"/>
    <property type="match status" value="1"/>
</dbReference>
<name>A0ABD3HH58_9MARC</name>
<dbReference type="Gene3D" id="3.40.50.1000">
    <property type="entry name" value="HAD superfamily/HAD-like"/>
    <property type="match status" value="1"/>
</dbReference>
<dbReference type="EMBL" id="JBJQOH010000003">
    <property type="protein sequence ID" value="KAL3690743.1"/>
    <property type="molecule type" value="Genomic_DNA"/>
</dbReference>
<reference evidence="1 2" key="1">
    <citation type="submission" date="2024-09" db="EMBL/GenBank/DDBJ databases">
        <title>Chromosome-scale assembly of Riccia sorocarpa.</title>
        <authorList>
            <person name="Paukszto L."/>
        </authorList>
    </citation>
    <scope>NUCLEOTIDE SEQUENCE [LARGE SCALE GENOMIC DNA]</scope>
    <source>
        <strain evidence="1">LP-2024</strain>
        <tissue evidence="1">Aerial parts of the thallus</tissue>
    </source>
</reference>
<proteinExistence type="predicted"/>
<dbReference type="Proteomes" id="UP001633002">
    <property type="component" value="Unassembled WGS sequence"/>
</dbReference>
<dbReference type="InterPro" id="IPR010036">
    <property type="entry name" value="MDP_1_eu_arc"/>
</dbReference>
<keyword evidence="2" id="KW-1185">Reference proteome</keyword>
<accession>A0ABD3HH58</accession>
<dbReference type="InterPro" id="IPR036412">
    <property type="entry name" value="HAD-like_sf"/>
</dbReference>
<evidence type="ECO:0000313" key="1">
    <source>
        <dbReference type="EMBL" id="KAL3690743.1"/>
    </source>
</evidence>
<evidence type="ECO:0008006" key="3">
    <source>
        <dbReference type="Google" id="ProtNLM"/>
    </source>
</evidence>
<dbReference type="InterPro" id="IPR023214">
    <property type="entry name" value="HAD_sf"/>
</dbReference>
<gene>
    <name evidence="1" type="ORF">R1sor_004394</name>
</gene>
<comment type="caution">
    <text evidence="1">The sequence shown here is derived from an EMBL/GenBank/DDBJ whole genome shotgun (WGS) entry which is preliminary data.</text>
</comment>
<dbReference type="Pfam" id="PF12689">
    <property type="entry name" value="Acid_PPase"/>
    <property type="match status" value="1"/>
</dbReference>
<dbReference type="SUPFAM" id="SSF56784">
    <property type="entry name" value="HAD-like"/>
    <property type="match status" value="1"/>
</dbReference>
<dbReference type="AlphaFoldDB" id="A0ABD3HH58"/>
<organism evidence="1 2">
    <name type="scientific">Riccia sorocarpa</name>
    <dbReference type="NCBI Taxonomy" id="122646"/>
    <lineage>
        <taxon>Eukaryota</taxon>
        <taxon>Viridiplantae</taxon>
        <taxon>Streptophyta</taxon>
        <taxon>Embryophyta</taxon>
        <taxon>Marchantiophyta</taxon>
        <taxon>Marchantiopsida</taxon>
        <taxon>Marchantiidae</taxon>
        <taxon>Marchantiales</taxon>
        <taxon>Ricciaceae</taxon>
        <taxon>Riccia</taxon>
    </lineage>
</organism>
<dbReference type="PANTHER" id="PTHR17901:SF14">
    <property type="entry name" value="MAGNESIUM-DEPENDENT PHOSPHATASE 1"/>
    <property type="match status" value="1"/>
</dbReference>
<evidence type="ECO:0000313" key="2">
    <source>
        <dbReference type="Proteomes" id="UP001633002"/>
    </source>
</evidence>
<protein>
    <recommendedName>
        <fullName evidence="3">Phosphoglycolate phosphatase</fullName>
    </recommendedName>
</protein>
<sequence length="186" mass="20800">MDCSDCRSKRDSPVLYPQAKEIIQALRSKGVSMAIASRSPTADIARTFLSKLDLISAFPVMEIYSSRSPKTDHFQKKCCFLMTKTEIFKRYVPFWPVQVTQMGVTSVYVTSGVNIAALNRGLQMFAGIDYVGLEGQAFRQKKATDFFNKGGKTKAKQDQYGRGQLRPIEGIFIVVICNFELLCAEG</sequence>